<feature type="domain" description="VOC" evidence="1">
    <location>
        <begin position="5"/>
        <end position="119"/>
    </location>
</feature>
<name>A0ABN8A4G4_9BACI</name>
<dbReference type="PROSITE" id="PS51819">
    <property type="entry name" value="VOC"/>
    <property type="match status" value="1"/>
</dbReference>
<keyword evidence="3" id="KW-1185">Reference proteome</keyword>
<evidence type="ECO:0000313" key="2">
    <source>
        <dbReference type="EMBL" id="CAG9620019.1"/>
    </source>
</evidence>
<dbReference type="Pfam" id="PF00903">
    <property type="entry name" value="Glyoxalase"/>
    <property type="match status" value="1"/>
</dbReference>
<dbReference type="EMBL" id="CAKJTJ010000003">
    <property type="protein sequence ID" value="CAG9620019.1"/>
    <property type="molecule type" value="Genomic_DNA"/>
</dbReference>
<accession>A0ABN8A4G4</accession>
<comment type="caution">
    <text evidence="2">The sequence shown here is derived from an EMBL/GenBank/DDBJ whole genome shotgun (WGS) entry which is preliminary data.</text>
</comment>
<dbReference type="CDD" id="cd06587">
    <property type="entry name" value="VOC"/>
    <property type="match status" value="1"/>
</dbReference>
<dbReference type="InterPro" id="IPR029068">
    <property type="entry name" value="Glyas_Bleomycin-R_OHBP_Dase"/>
</dbReference>
<evidence type="ECO:0000313" key="3">
    <source>
        <dbReference type="Proteomes" id="UP000789833"/>
    </source>
</evidence>
<evidence type="ECO:0000259" key="1">
    <source>
        <dbReference type="PROSITE" id="PS51819"/>
    </source>
</evidence>
<dbReference type="RefSeq" id="WP_230499956.1">
    <property type="nucleotide sequence ID" value="NZ_CAKJTJ010000003.1"/>
</dbReference>
<gene>
    <name evidence="2" type="ORF">BACCIP111883_00787</name>
</gene>
<dbReference type="Gene3D" id="3.10.180.10">
    <property type="entry name" value="2,3-Dihydroxybiphenyl 1,2-Dioxygenase, domain 1"/>
    <property type="match status" value="1"/>
</dbReference>
<reference evidence="2 3" key="1">
    <citation type="submission" date="2021-10" db="EMBL/GenBank/DDBJ databases">
        <authorList>
            <person name="Criscuolo A."/>
        </authorList>
    </citation>
    <scope>NUCLEOTIDE SEQUENCE [LARGE SCALE GENOMIC DNA]</scope>
    <source>
        <strain evidence="3">CIP 111883</strain>
    </source>
</reference>
<dbReference type="Proteomes" id="UP000789833">
    <property type="component" value="Unassembled WGS sequence"/>
</dbReference>
<dbReference type="InterPro" id="IPR004360">
    <property type="entry name" value="Glyas_Fos-R_dOase_dom"/>
</dbReference>
<protein>
    <recommendedName>
        <fullName evidence="1">VOC domain-containing protein</fullName>
    </recommendedName>
</protein>
<dbReference type="InterPro" id="IPR037523">
    <property type="entry name" value="VOC_core"/>
</dbReference>
<proteinExistence type="predicted"/>
<sequence length="126" mass="14483">MDIHKIGQIGVPVKDIDRATLFYKKTLELSHLFSSGSMAFFECGNSRILLSVPENEEYEYASSVIYFQVKDIHQSYESLKEKHVYMLDKPHLVTKIGDTETWMVFFKDSEGNTLALMSECQVPIHS</sequence>
<organism evidence="2 3">
    <name type="scientific">Sutcliffiella rhizosphaerae</name>
    <dbReference type="NCBI Taxonomy" id="2880967"/>
    <lineage>
        <taxon>Bacteria</taxon>
        <taxon>Bacillati</taxon>
        <taxon>Bacillota</taxon>
        <taxon>Bacilli</taxon>
        <taxon>Bacillales</taxon>
        <taxon>Bacillaceae</taxon>
        <taxon>Sutcliffiella</taxon>
    </lineage>
</organism>
<dbReference type="SUPFAM" id="SSF54593">
    <property type="entry name" value="Glyoxalase/Bleomycin resistance protein/Dihydroxybiphenyl dioxygenase"/>
    <property type="match status" value="1"/>
</dbReference>